<organism evidence="8">
    <name type="scientific">Brugia timori</name>
    <dbReference type="NCBI Taxonomy" id="42155"/>
    <lineage>
        <taxon>Eukaryota</taxon>
        <taxon>Metazoa</taxon>
        <taxon>Ecdysozoa</taxon>
        <taxon>Nematoda</taxon>
        <taxon>Chromadorea</taxon>
        <taxon>Rhabditida</taxon>
        <taxon>Spirurina</taxon>
        <taxon>Spiruromorpha</taxon>
        <taxon>Filarioidea</taxon>
        <taxon>Onchocercidae</taxon>
        <taxon>Brugia</taxon>
    </lineage>
</organism>
<keyword evidence="2" id="KW-0853">WD repeat</keyword>
<dbReference type="WBParaSite" id="BTMF_0001789201-mRNA-1">
    <property type="protein sequence ID" value="BTMF_0001789201-mRNA-1"/>
    <property type="gene ID" value="BTMF_0001789201"/>
</dbReference>
<dbReference type="GO" id="GO:0005930">
    <property type="term" value="C:axoneme"/>
    <property type="evidence" value="ECO:0007669"/>
    <property type="project" value="TreeGrafter"/>
</dbReference>
<evidence type="ECO:0000256" key="2">
    <source>
        <dbReference type="ARBA" id="ARBA00022574"/>
    </source>
</evidence>
<evidence type="ECO:0000256" key="1">
    <source>
        <dbReference type="ARBA" id="ARBA00004138"/>
    </source>
</evidence>
<dbReference type="STRING" id="42155.A0A0R3RCW9"/>
<evidence type="ECO:0000313" key="8">
    <source>
        <dbReference type="WBParaSite" id="BTMF_0001789201-mRNA-1"/>
    </source>
</evidence>
<evidence type="ECO:0000256" key="3">
    <source>
        <dbReference type="ARBA" id="ARBA00022737"/>
    </source>
</evidence>
<dbReference type="GO" id="GO:0036064">
    <property type="term" value="C:ciliary basal body"/>
    <property type="evidence" value="ECO:0007669"/>
    <property type="project" value="TreeGrafter"/>
</dbReference>
<dbReference type="EMBL" id="UZAG01023250">
    <property type="protein sequence ID" value="VDO56151.1"/>
    <property type="molecule type" value="Genomic_DNA"/>
</dbReference>
<dbReference type="PANTHER" id="PTHR15722:SF2">
    <property type="entry name" value="INTRAFLAGELLAR TRANSPORT PROTEIN 172 HOMOLOG"/>
    <property type="match status" value="1"/>
</dbReference>
<accession>A0A0R3RCW9</accession>
<name>A0A0R3RCW9_9BILA</name>
<keyword evidence="5" id="KW-0966">Cell projection</keyword>
<dbReference type="Gene3D" id="1.25.40.470">
    <property type="match status" value="1"/>
</dbReference>
<gene>
    <name evidence="6" type="ORF">BTMF_LOCUS15854</name>
</gene>
<evidence type="ECO:0000313" key="7">
    <source>
        <dbReference type="Proteomes" id="UP000280834"/>
    </source>
</evidence>
<keyword evidence="3" id="KW-0677">Repeat</keyword>
<dbReference type="Proteomes" id="UP000280834">
    <property type="component" value="Unassembled WGS sequence"/>
</dbReference>
<proteinExistence type="predicted"/>
<sequence>AYELDQTLIEFASAIDRFDFARAIDFLEKREEEEYDTTVLWRQLAQVALSQQQLLIAQRCFAALGDISRVQMLVEMIRIADEITRNTGDDGKNNYKVSFFFFT</sequence>
<dbReference type="AlphaFoldDB" id="A0A0R3RCW9"/>
<evidence type="ECO:0000256" key="5">
    <source>
        <dbReference type="ARBA" id="ARBA00023273"/>
    </source>
</evidence>
<reference evidence="6 7" key="2">
    <citation type="submission" date="2018-11" db="EMBL/GenBank/DDBJ databases">
        <authorList>
            <consortium name="Pathogen Informatics"/>
        </authorList>
    </citation>
    <scope>NUCLEOTIDE SEQUENCE [LARGE SCALE GENOMIC DNA]</scope>
</reference>
<protein>
    <submittedName>
        <fullName evidence="8">CTLH domain-containing protein</fullName>
    </submittedName>
</protein>
<comment type="subcellular location">
    <subcellularLocation>
        <location evidence="1">Cell projection</location>
        <location evidence="1">Cilium</location>
    </subcellularLocation>
</comment>
<evidence type="ECO:0000256" key="4">
    <source>
        <dbReference type="ARBA" id="ARBA00023069"/>
    </source>
</evidence>
<keyword evidence="4" id="KW-0969">Cilium</keyword>
<keyword evidence="7" id="KW-1185">Reference proteome</keyword>
<dbReference type="GO" id="GO:0042073">
    <property type="term" value="P:intraciliary transport"/>
    <property type="evidence" value="ECO:0007669"/>
    <property type="project" value="TreeGrafter"/>
</dbReference>
<evidence type="ECO:0000313" key="6">
    <source>
        <dbReference type="EMBL" id="VDO56151.1"/>
    </source>
</evidence>
<dbReference type="GO" id="GO:0030992">
    <property type="term" value="C:intraciliary transport particle B"/>
    <property type="evidence" value="ECO:0007669"/>
    <property type="project" value="TreeGrafter"/>
</dbReference>
<dbReference type="PANTHER" id="PTHR15722">
    <property type="entry name" value="IFT140/172-RELATED"/>
    <property type="match status" value="1"/>
</dbReference>
<reference evidence="8" key="1">
    <citation type="submission" date="2017-02" db="UniProtKB">
        <authorList>
            <consortium name="WormBaseParasite"/>
        </authorList>
    </citation>
    <scope>IDENTIFICATION</scope>
</reference>